<evidence type="ECO:0000313" key="3">
    <source>
        <dbReference type="Proteomes" id="UP000677228"/>
    </source>
</evidence>
<dbReference type="EMBL" id="CAJOBA010047570">
    <property type="protein sequence ID" value="CAF4202713.1"/>
    <property type="molecule type" value="Genomic_DNA"/>
</dbReference>
<dbReference type="Proteomes" id="UP000682733">
    <property type="component" value="Unassembled WGS sequence"/>
</dbReference>
<accession>A0A8S2F558</accession>
<comment type="caution">
    <text evidence="1">The sequence shown here is derived from an EMBL/GenBank/DDBJ whole genome shotgun (WGS) entry which is preliminary data.</text>
</comment>
<sequence length="86" mass="9898">MLLNSQQLVLKVQSELEPFKLEFDQYQPGLQGDNQLKLDDLFKECVNRIIEQIYNTKIIPEDVSLPLKPTCLCGDILEPIKASQCY</sequence>
<evidence type="ECO:0000313" key="1">
    <source>
        <dbReference type="EMBL" id="CAF1395304.1"/>
    </source>
</evidence>
<protein>
    <submittedName>
        <fullName evidence="1">Uncharacterized protein</fullName>
    </submittedName>
</protein>
<gene>
    <name evidence="1" type="ORF">OVA965_LOCUS32778</name>
    <name evidence="2" type="ORF">TMI583_LOCUS33642</name>
</gene>
<dbReference type="EMBL" id="CAJNOK010025858">
    <property type="protein sequence ID" value="CAF1395304.1"/>
    <property type="molecule type" value="Genomic_DNA"/>
</dbReference>
<dbReference type="AlphaFoldDB" id="A0A8S2F558"/>
<reference evidence="1" key="1">
    <citation type="submission" date="2021-02" db="EMBL/GenBank/DDBJ databases">
        <authorList>
            <person name="Nowell W R."/>
        </authorList>
    </citation>
    <scope>NUCLEOTIDE SEQUENCE</scope>
</reference>
<evidence type="ECO:0000313" key="2">
    <source>
        <dbReference type="EMBL" id="CAF4202713.1"/>
    </source>
</evidence>
<name>A0A8S2F558_9BILA</name>
<dbReference type="Proteomes" id="UP000677228">
    <property type="component" value="Unassembled WGS sequence"/>
</dbReference>
<organism evidence="1 3">
    <name type="scientific">Didymodactylos carnosus</name>
    <dbReference type="NCBI Taxonomy" id="1234261"/>
    <lineage>
        <taxon>Eukaryota</taxon>
        <taxon>Metazoa</taxon>
        <taxon>Spiralia</taxon>
        <taxon>Gnathifera</taxon>
        <taxon>Rotifera</taxon>
        <taxon>Eurotatoria</taxon>
        <taxon>Bdelloidea</taxon>
        <taxon>Philodinida</taxon>
        <taxon>Philodinidae</taxon>
        <taxon>Didymodactylos</taxon>
    </lineage>
</organism>
<proteinExistence type="predicted"/>